<name>A0A507EWH9_9FUNG</name>
<dbReference type="Pfam" id="PF00106">
    <property type="entry name" value="adh_short"/>
    <property type="match status" value="1"/>
</dbReference>
<proteinExistence type="predicted"/>
<dbReference type="STRING" id="246404.A0A507EWH9"/>
<dbReference type="InterPro" id="IPR052992">
    <property type="entry name" value="SDR_member_12"/>
</dbReference>
<keyword evidence="2" id="KW-1185">Reference proteome</keyword>
<dbReference type="Gene3D" id="3.40.50.720">
    <property type="entry name" value="NAD(P)-binding Rossmann-like Domain"/>
    <property type="match status" value="1"/>
</dbReference>
<evidence type="ECO:0008006" key="3">
    <source>
        <dbReference type="Google" id="ProtNLM"/>
    </source>
</evidence>
<dbReference type="AlphaFoldDB" id="A0A507EWH9"/>
<dbReference type="InterPro" id="IPR036291">
    <property type="entry name" value="NAD(P)-bd_dom_sf"/>
</dbReference>
<sequence length="324" mass="35054">MLESIAVGYRATIFSLYGLGEFTSAGFAKNALHFNKEALNVDLTAKHVLITGANSGLGFSAAKAIATKGATVHLLCRNRERGETASNTLRAMPGIDSNRIVLHVVDVASVRDVKRFASEWAQTGLPIHVLINNAGILPNERSETQEGLESTFATNTMGTYSLTTLLLPFLKKAETPRVVNVSSGGAFNKRLNVTDIAAKNESFNGALVYAQTKRQQIELTEYWAKQYPEIQFLSMHPGWAHTPGVESSIPGFFKTMEKSLRTSDEGADTIVWAAVSEEAKAVRSGALLFDRKETSPHVTLGGTTAAPGDVEKLVQICSDLLNKL</sequence>
<dbReference type="PANTHER" id="PTHR44656">
    <property type="entry name" value="DEHYDROGENASE/REDUCTASE SDR FAMILY MEMBER 12"/>
    <property type="match status" value="1"/>
</dbReference>
<dbReference type="InterPro" id="IPR002347">
    <property type="entry name" value="SDR_fam"/>
</dbReference>
<protein>
    <recommendedName>
        <fullName evidence="3">Dehydrogenase/reductase SDR family member 12</fullName>
    </recommendedName>
</protein>
<organism evidence="1 2">
    <name type="scientific">Chytriomyces confervae</name>
    <dbReference type="NCBI Taxonomy" id="246404"/>
    <lineage>
        <taxon>Eukaryota</taxon>
        <taxon>Fungi</taxon>
        <taxon>Fungi incertae sedis</taxon>
        <taxon>Chytridiomycota</taxon>
        <taxon>Chytridiomycota incertae sedis</taxon>
        <taxon>Chytridiomycetes</taxon>
        <taxon>Chytridiales</taxon>
        <taxon>Chytriomycetaceae</taxon>
        <taxon>Chytriomyces</taxon>
    </lineage>
</organism>
<dbReference type="SUPFAM" id="SSF51735">
    <property type="entry name" value="NAD(P)-binding Rossmann-fold domains"/>
    <property type="match status" value="1"/>
</dbReference>
<comment type="caution">
    <text evidence="1">The sequence shown here is derived from an EMBL/GenBank/DDBJ whole genome shotgun (WGS) entry which is preliminary data.</text>
</comment>
<dbReference type="Proteomes" id="UP000320333">
    <property type="component" value="Unassembled WGS sequence"/>
</dbReference>
<dbReference type="OrthoDB" id="191139at2759"/>
<dbReference type="EMBL" id="QEAP01000357">
    <property type="protein sequence ID" value="TPX68433.1"/>
    <property type="molecule type" value="Genomic_DNA"/>
</dbReference>
<dbReference type="PRINTS" id="PR00081">
    <property type="entry name" value="GDHRDH"/>
</dbReference>
<evidence type="ECO:0000313" key="1">
    <source>
        <dbReference type="EMBL" id="TPX68433.1"/>
    </source>
</evidence>
<evidence type="ECO:0000313" key="2">
    <source>
        <dbReference type="Proteomes" id="UP000320333"/>
    </source>
</evidence>
<gene>
    <name evidence="1" type="ORF">CcCBS67573_g07195</name>
</gene>
<accession>A0A507EWH9</accession>
<reference evidence="1 2" key="1">
    <citation type="journal article" date="2019" name="Sci. Rep.">
        <title>Comparative genomics of chytrid fungi reveal insights into the obligate biotrophic and pathogenic lifestyle of Synchytrium endobioticum.</title>
        <authorList>
            <person name="van de Vossenberg B.T.L.H."/>
            <person name="Warris S."/>
            <person name="Nguyen H.D.T."/>
            <person name="van Gent-Pelzer M.P.E."/>
            <person name="Joly D.L."/>
            <person name="van de Geest H.C."/>
            <person name="Bonants P.J.M."/>
            <person name="Smith D.S."/>
            <person name="Levesque C.A."/>
            <person name="van der Lee T.A.J."/>
        </authorList>
    </citation>
    <scope>NUCLEOTIDE SEQUENCE [LARGE SCALE GENOMIC DNA]</scope>
    <source>
        <strain evidence="1 2">CBS 675.73</strain>
    </source>
</reference>
<dbReference type="PANTHER" id="PTHR44656:SF7">
    <property type="entry name" value="DEHYDROGENASE_REDUCTASE SDR FAMILY MEMBER 12"/>
    <property type="match status" value="1"/>
</dbReference>